<dbReference type="Proteomes" id="UP000811246">
    <property type="component" value="Chromosome 14"/>
</dbReference>
<reference evidence="1" key="1">
    <citation type="submission" date="2021-01" db="EMBL/GenBank/DDBJ databases">
        <authorList>
            <person name="Lovell J.T."/>
            <person name="Bentley N."/>
            <person name="Bhattarai G."/>
            <person name="Jenkins J.W."/>
            <person name="Sreedasyam A."/>
            <person name="Alarcon Y."/>
            <person name="Bock C."/>
            <person name="Boston L."/>
            <person name="Carlson J."/>
            <person name="Cervantes K."/>
            <person name="Clermont K."/>
            <person name="Krom N."/>
            <person name="Kubenka K."/>
            <person name="Mamidi S."/>
            <person name="Mattison C."/>
            <person name="Monteros M."/>
            <person name="Pisani C."/>
            <person name="Plott C."/>
            <person name="Rajasekar S."/>
            <person name="Rhein H.S."/>
            <person name="Rohla C."/>
            <person name="Song M."/>
            <person name="Hilaire R.S."/>
            <person name="Shu S."/>
            <person name="Wells L."/>
            <person name="Wang X."/>
            <person name="Webber J."/>
            <person name="Heerema R.J."/>
            <person name="Klein P."/>
            <person name="Conner P."/>
            <person name="Grauke L."/>
            <person name="Grimwood J."/>
            <person name="Schmutz J."/>
            <person name="Randall J.J."/>
        </authorList>
    </citation>
    <scope>NUCLEOTIDE SEQUENCE</scope>
    <source>
        <tissue evidence="1">Leaf</tissue>
    </source>
</reference>
<evidence type="ECO:0000313" key="2">
    <source>
        <dbReference type="Proteomes" id="UP000811246"/>
    </source>
</evidence>
<dbReference type="EMBL" id="CM031838">
    <property type="protein sequence ID" value="KAG6677487.1"/>
    <property type="molecule type" value="Genomic_DNA"/>
</dbReference>
<dbReference type="AlphaFoldDB" id="A0A922D3H6"/>
<accession>A0A922D3H6</accession>
<proteinExistence type="predicted"/>
<protein>
    <submittedName>
        <fullName evidence="1">Uncharacterized protein</fullName>
    </submittedName>
</protein>
<sequence length="33" mass="3982">MLSIERIPNTLSRTAFRSSFAHPFRNFFPRDRI</sequence>
<name>A0A922D3H6_CARIL</name>
<evidence type="ECO:0000313" key="1">
    <source>
        <dbReference type="EMBL" id="KAG6677487.1"/>
    </source>
</evidence>
<organism evidence="1 2">
    <name type="scientific">Carya illinoinensis</name>
    <name type="common">Pecan</name>
    <dbReference type="NCBI Taxonomy" id="32201"/>
    <lineage>
        <taxon>Eukaryota</taxon>
        <taxon>Viridiplantae</taxon>
        <taxon>Streptophyta</taxon>
        <taxon>Embryophyta</taxon>
        <taxon>Tracheophyta</taxon>
        <taxon>Spermatophyta</taxon>
        <taxon>Magnoliopsida</taxon>
        <taxon>eudicotyledons</taxon>
        <taxon>Gunneridae</taxon>
        <taxon>Pentapetalae</taxon>
        <taxon>rosids</taxon>
        <taxon>fabids</taxon>
        <taxon>Fagales</taxon>
        <taxon>Juglandaceae</taxon>
        <taxon>Carya</taxon>
    </lineage>
</organism>
<gene>
    <name evidence="1" type="ORF">I3842_14G029500</name>
</gene>
<comment type="caution">
    <text evidence="1">The sequence shown here is derived from an EMBL/GenBank/DDBJ whole genome shotgun (WGS) entry which is preliminary data.</text>
</comment>